<evidence type="ECO:0000256" key="3">
    <source>
        <dbReference type="ARBA" id="ARBA00022884"/>
    </source>
</evidence>
<proteinExistence type="inferred from homology"/>
<evidence type="ECO:0000256" key="4">
    <source>
        <dbReference type="ARBA" id="ARBA00022980"/>
    </source>
</evidence>
<keyword evidence="5 7" id="KW-0687">Ribonucleoprotein</keyword>
<dbReference type="NCBIfam" id="TIGR00060">
    <property type="entry name" value="L18_bact"/>
    <property type="match status" value="1"/>
</dbReference>
<dbReference type="PANTHER" id="PTHR12899:SF3">
    <property type="entry name" value="LARGE RIBOSOMAL SUBUNIT PROTEIN UL18M"/>
    <property type="match status" value="1"/>
</dbReference>
<accession>A0AAW7Q4E1</accession>
<dbReference type="GO" id="GO:0003735">
    <property type="term" value="F:structural constituent of ribosome"/>
    <property type="evidence" value="ECO:0007669"/>
    <property type="project" value="InterPro"/>
</dbReference>
<evidence type="ECO:0000256" key="6">
    <source>
        <dbReference type="ARBA" id="ARBA00035197"/>
    </source>
</evidence>
<evidence type="ECO:0000256" key="7">
    <source>
        <dbReference type="HAMAP-Rule" id="MF_01337"/>
    </source>
</evidence>
<reference evidence="8" key="1">
    <citation type="journal article" date="2023" name="Microorganisms">
        <title>Genomic Characterization of Arcobacter butzleri Strains Isolated from Various Sources in Lithuania.</title>
        <authorList>
            <person name="Uljanovas D."/>
            <person name="Golz G."/>
            <person name="Fleischmann S."/>
            <person name="Kudirkiene E."/>
            <person name="Kasetiene N."/>
            <person name="Grineviciene A."/>
            <person name="Tamuleviciene E."/>
            <person name="Aksomaitiene J."/>
            <person name="Alter T."/>
            <person name="Malakauskas M."/>
        </authorList>
    </citation>
    <scope>NUCLEOTIDE SEQUENCE</scope>
    <source>
        <strain evidence="8">W48</strain>
    </source>
</reference>
<keyword evidence="2 7" id="KW-0699">rRNA-binding</keyword>
<evidence type="ECO:0000313" key="9">
    <source>
        <dbReference type="Proteomes" id="UP001170713"/>
    </source>
</evidence>
<dbReference type="EMBL" id="JAQJJC010000008">
    <property type="protein sequence ID" value="MDN5114265.1"/>
    <property type="molecule type" value="Genomic_DNA"/>
</dbReference>
<dbReference type="HAMAP" id="MF_01337_B">
    <property type="entry name" value="Ribosomal_uL18_B"/>
    <property type="match status" value="1"/>
</dbReference>
<keyword evidence="4 7" id="KW-0689">Ribosomal protein</keyword>
<dbReference type="GO" id="GO:0006412">
    <property type="term" value="P:translation"/>
    <property type="evidence" value="ECO:0007669"/>
    <property type="project" value="UniProtKB-UniRule"/>
</dbReference>
<dbReference type="GO" id="GO:0022625">
    <property type="term" value="C:cytosolic large ribosomal subunit"/>
    <property type="evidence" value="ECO:0007669"/>
    <property type="project" value="TreeGrafter"/>
</dbReference>
<dbReference type="PANTHER" id="PTHR12899">
    <property type="entry name" value="39S RIBOSOMAL PROTEIN L18, MITOCHONDRIAL"/>
    <property type="match status" value="1"/>
</dbReference>
<evidence type="ECO:0000256" key="2">
    <source>
        <dbReference type="ARBA" id="ARBA00022730"/>
    </source>
</evidence>
<organism evidence="8 9">
    <name type="scientific">Aliarcobacter butzleri</name>
    <dbReference type="NCBI Taxonomy" id="28197"/>
    <lineage>
        <taxon>Bacteria</taxon>
        <taxon>Pseudomonadati</taxon>
        <taxon>Campylobacterota</taxon>
        <taxon>Epsilonproteobacteria</taxon>
        <taxon>Campylobacterales</taxon>
        <taxon>Arcobacteraceae</taxon>
        <taxon>Aliarcobacter</taxon>
    </lineage>
</organism>
<dbReference type="InterPro" id="IPR004389">
    <property type="entry name" value="Ribosomal_uL18_bac-type"/>
</dbReference>
<dbReference type="CDD" id="cd00432">
    <property type="entry name" value="Ribosomal_L18_L5e"/>
    <property type="match status" value="1"/>
</dbReference>
<evidence type="ECO:0000256" key="1">
    <source>
        <dbReference type="ARBA" id="ARBA00007116"/>
    </source>
</evidence>
<dbReference type="RefSeq" id="WP_301342896.1">
    <property type="nucleotide sequence ID" value="NZ_JAQJJC010000008.1"/>
</dbReference>
<dbReference type="GO" id="GO:0008097">
    <property type="term" value="F:5S rRNA binding"/>
    <property type="evidence" value="ECO:0007669"/>
    <property type="project" value="TreeGrafter"/>
</dbReference>
<dbReference type="InterPro" id="IPR057268">
    <property type="entry name" value="Ribosomal_L18"/>
</dbReference>
<dbReference type="Gene3D" id="3.30.420.100">
    <property type="match status" value="1"/>
</dbReference>
<comment type="similarity">
    <text evidence="1 7">Belongs to the universal ribosomal protein uL18 family.</text>
</comment>
<name>A0AAW7Q4E1_9BACT</name>
<comment type="function">
    <text evidence="7">This is one of the proteins that bind and probably mediate the attachment of the 5S RNA into the large ribosomal subunit, where it forms part of the central protuberance.</text>
</comment>
<dbReference type="AlphaFoldDB" id="A0AAW7Q4E1"/>
<keyword evidence="3 7" id="KW-0694">RNA-binding</keyword>
<comment type="caution">
    <text evidence="8">The sequence shown here is derived from an EMBL/GenBank/DDBJ whole genome shotgun (WGS) entry which is preliminary data.</text>
</comment>
<evidence type="ECO:0000256" key="5">
    <source>
        <dbReference type="ARBA" id="ARBA00023274"/>
    </source>
</evidence>
<gene>
    <name evidence="7 8" type="primary">rplR</name>
    <name evidence="8" type="ORF">PJV88_06385</name>
</gene>
<dbReference type="SUPFAM" id="SSF53137">
    <property type="entry name" value="Translational machinery components"/>
    <property type="match status" value="1"/>
</dbReference>
<comment type="subunit">
    <text evidence="7">Part of the 50S ribosomal subunit; part of the 5S rRNA/L5/L18/L25 subcomplex. Contacts the 5S and 23S rRNAs.</text>
</comment>
<dbReference type="Proteomes" id="UP001170713">
    <property type="component" value="Unassembled WGS sequence"/>
</dbReference>
<reference evidence="8" key="2">
    <citation type="submission" date="2023-01" db="EMBL/GenBank/DDBJ databases">
        <authorList>
            <person name="Uljanovas D."/>
        </authorList>
    </citation>
    <scope>NUCLEOTIDE SEQUENCE</scope>
    <source>
        <strain evidence="8">W48</strain>
    </source>
</reference>
<dbReference type="Pfam" id="PF00861">
    <property type="entry name" value="Ribosomal_L18p"/>
    <property type="match status" value="1"/>
</dbReference>
<evidence type="ECO:0000313" key="8">
    <source>
        <dbReference type="EMBL" id="MDN5114265.1"/>
    </source>
</evidence>
<dbReference type="InterPro" id="IPR005484">
    <property type="entry name" value="Ribosomal_uL18_bac/plant/anim"/>
</dbReference>
<sequence>MSREKDLAKKVALRIKRKKRVRGNIFGTAEKPRVSIFKSNRYVSAQAINDVEGVTLAAVSSKTMGLNVNKENAGKVAAQLAENLKTAGIESVVYDRNGYLYHGVVAAFADGLRANGIKL</sequence>
<protein>
    <recommendedName>
        <fullName evidence="6 7">Large ribosomal subunit protein uL18</fullName>
    </recommendedName>
</protein>